<keyword evidence="3" id="KW-1185">Reference proteome</keyword>
<dbReference type="STRING" id="1447883.A0A2B7Y834"/>
<protein>
    <recommendedName>
        <fullName evidence="4">Phospholipase/carboxylesterase/thioesterase domain-containing protein</fullName>
    </recommendedName>
</protein>
<dbReference type="InterPro" id="IPR029058">
    <property type="entry name" value="AB_hydrolase_fold"/>
</dbReference>
<accession>A0A2B7Y834</accession>
<reference evidence="2 3" key="1">
    <citation type="submission" date="2017-10" db="EMBL/GenBank/DDBJ databases">
        <title>Comparative genomics in systemic dimorphic fungi from Ajellomycetaceae.</title>
        <authorList>
            <person name="Munoz J.F."/>
            <person name="Mcewen J.G."/>
            <person name="Clay O.K."/>
            <person name="Cuomo C.A."/>
        </authorList>
    </citation>
    <scope>NUCLEOTIDE SEQUENCE [LARGE SCALE GENOMIC DNA]</scope>
    <source>
        <strain evidence="2 3">UAMH7299</strain>
    </source>
</reference>
<name>A0A2B7Y834_POLH7</name>
<dbReference type="SUPFAM" id="SSF53474">
    <property type="entry name" value="alpha/beta-Hydrolases"/>
    <property type="match status" value="1"/>
</dbReference>
<dbReference type="InterPro" id="IPR050565">
    <property type="entry name" value="LYPA1-2/EST-like"/>
</dbReference>
<evidence type="ECO:0000313" key="2">
    <source>
        <dbReference type="EMBL" id="PGH17088.1"/>
    </source>
</evidence>
<dbReference type="Proteomes" id="UP000224634">
    <property type="component" value="Unassembled WGS sequence"/>
</dbReference>
<comment type="caution">
    <text evidence="2">The sequence shown here is derived from an EMBL/GenBank/DDBJ whole genome shotgun (WGS) entry which is preliminary data.</text>
</comment>
<dbReference type="EMBL" id="PDNA01000068">
    <property type="protein sequence ID" value="PGH17088.1"/>
    <property type="molecule type" value="Genomic_DNA"/>
</dbReference>
<dbReference type="GO" id="GO:0052689">
    <property type="term" value="F:carboxylic ester hydrolase activity"/>
    <property type="evidence" value="ECO:0007669"/>
    <property type="project" value="TreeGrafter"/>
</dbReference>
<proteinExistence type="predicted"/>
<organism evidence="2 3">
    <name type="scientific">Polytolypa hystricis (strain UAMH7299)</name>
    <dbReference type="NCBI Taxonomy" id="1447883"/>
    <lineage>
        <taxon>Eukaryota</taxon>
        <taxon>Fungi</taxon>
        <taxon>Dikarya</taxon>
        <taxon>Ascomycota</taxon>
        <taxon>Pezizomycotina</taxon>
        <taxon>Eurotiomycetes</taxon>
        <taxon>Eurotiomycetidae</taxon>
        <taxon>Onygenales</taxon>
        <taxon>Onygenales incertae sedis</taxon>
        <taxon>Polytolypa</taxon>
    </lineage>
</organism>
<dbReference type="GO" id="GO:0008474">
    <property type="term" value="F:palmitoyl-(protein) hydrolase activity"/>
    <property type="evidence" value="ECO:0007669"/>
    <property type="project" value="TreeGrafter"/>
</dbReference>
<gene>
    <name evidence="2" type="ORF">AJ80_04961</name>
</gene>
<dbReference type="OrthoDB" id="2418081at2759"/>
<dbReference type="PANTHER" id="PTHR10655">
    <property type="entry name" value="LYSOPHOSPHOLIPASE-RELATED"/>
    <property type="match status" value="1"/>
</dbReference>
<feature type="compositionally biased region" description="Basic residues" evidence="1">
    <location>
        <begin position="15"/>
        <end position="25"/>
    </location>
</feature>
<evidence type="ECO:0008006" key="4">
    <source>
        <dbReference type="Google" id="ProtNLM"/>
    </source>
</evidence>
<dbReference type="AlphaFoldDB" id="A0A2B7Y834"/>
<feature type="region of interest" description="Disordered" evidence="1">
    <location>
        <begin position="1"/>
        <end position="54"/>
    </location>
</feature>
<sequence>MAAAPTGPNSQRNSSRQRIHLHLKPRPTDTSTDTSTDNTTGDTTPTPPLPAPDMPLHFPFLAHLPLRNIRRGHTIMLQGLRESVRDVLGVLDAEVERLGGRGAERVVLGGMSQGMSVGLLVVLVCLLPETRGRNRRIAGKAVEMLMLMMMMHSGIIQNASLQELLSKFLHEIILSPSLGSAEQHHHHAHVPTSLANIPILLIHGIDDVFVDISHGRRARDILQHIFSLSSNANALLTGVEWREYIGAENEGYWIKKPEQVGDMLAFLKGVGF</sequence>
<feature type="compositionally biased region" description="Low complexity" evidence="1">
    <location>
        <begin position="28"/>
        <end position="44"/>
    </location>
</feature>
<dbReference type="GO" id="GO:0005737">
    <property type="term" value="C:cytoplasm"/>
    <property type="evidence" value="ECO:0007669"/>
    <property type="project" value="TreeGrafter"/>
</dbReference>
<evidence type="ECO:0000256" key="1">
    <source>
        <dbReference type="SAM" id="MobiDB-lite"/>
    </source>
</evidence>
<evidence type="ECO:0000313" key="3">
    <source>
        <dbReference type="Proteomes" id="UP000224634"/>
    </source>
</evidence>
<dbReference type="Gene3D" id="3.40.50.1820">
    <property type="entry name" value="alpha/beta hydrolase"/>
    <property type="match status" value="1"/>
</dbReference>
<dbReference type="PANTHER" id="PTHR10655:SF63">
    <property type="entry name" value="PHOSPHOLIPASE_CARBOXYLESTERASE_THIOESTERASE DOMAIN-CONTAINING PROTEIN"/>
    <property type="match status" value="1"/>
</dbReference>